<feature type="signal peptide" evidence="1">
    <location>
        <begin position="1"/>
        <end position="17"/>
    </location>
</feature>
<evidence type="ECO:0000259" key="2">
    <source>
        <dbReference type="Pfam" id="PF07007"/>
    </source>
</evidence>
<organism evidence="3 4">
    <name type="scientific">Salinisphaera dokdonensis CL-ES53</name>
    <dbReference type="NCBI Taxonomy" id="1304272"/>
    <lineage>
        <taxon>Bacteria</taxon>
        <taxon>Pseudomonadati</taxon>
        <taxon>Pseudomonadota</taxon>
        <taxon>Gammaproteobacteria</taxon>
        <taxon>Salinisphaerales</taxon>
        <taxon>Salinisphaeraceae</taxon>
        <taxon>Salinisphaera</taxon>
    </lineage>
</organism>
<feature type="domain" description="Lysozyme inhibitor LprI-like N-terminal" evidence="2">
    <location>
        <begin position="42"/>
        <end position="134"/>
    </location>
</feature>
<dbReference type="InterPro" id="IPR009739">
    <property type="entry name" value="LprI-like_N"/>
</dbReference>
<keyword evidence="1" id="KW-0732">Signal</keyword>
<sequence length="141" mass="15982">MKYLILVLLLYATMAAAVVDPDAPAHVRAFHERMAPYQAQIQQGQTTAAMSEAYVAMAEALDRELNTAYRQLMARLSDEQQAALRASQRQWLKYRDAEFAFLSETFTRQSHGSSVVLTVGGARNALVYKRVEELWSYLESF</sequence>
<dbReference type="Gene3D" id="1.20.1270.180">
    <property type="match status" value="1"/>
</dbReference>
<protein>
    <recommendedName>
        <fullName evidence="2">Lysozyme inhibitor LprI-like N-terminal domain-containing protein</fullName>
    </recommendedName>
</protein>
<dbReference type="Proteomes" id="UP001460888">
    <property type="component" value="Unassembled WGS sequence"/>
</dbReference>
<keyword evidence="4" id="KW-1185">Reference proteome</keyword>
<accession>A0ABV2B038</accession>
<dbReference type="Pfam" id="PF07007">
    <property type="entry name" value="LprI"/>
    <property type="match status" value="1"/>
</dbReference>
<gene>
    <name evidence="3" type="ORF">SADO_08177</name>
</gene>
<proteinExistence type="predicted"/>
<evidence type="ECO:0000256" key="1">
    <source>
        <dbReference type="SAM" id="SignalP"/>
    </source>
</evidence>
<reference evidence="3 4" key="1">
    <citation type="submission" date="2013-03" db="EMBL/GenBank/DDBJ databases">
        <title>Salinisphaera dokdonensis CL-ES53 Genome Sequencing.</title>
        <authorList>
            <person name="Li C."/>
            <person name="Lai Q."/>
            <person name="Shao Z."/>
        </authorList>
    </citation>
    <scope>NUCLEOTIDE SEQUENCE [LARGE SCALE GENOMIC DNA]</scope>
    <source>
        <strain evidence="3 4">CL-ES53</strain>
    </source>
</reference>
<name>A0ABV2B038_9GAMM</name>
<evidence type="ECO:0000313" key="3">
    <source>
        <dbReference type="EMBL" id="MES1929218.1"/>
    </source>
</evidence>
<comment type="caution">
    <text evidence="3">The sequence shown here is derived from an EMBL/GenBank/DDBJ whole genome shotgun (WGS) entry which is preliminary data.</text>
</comment>
<feature type="chain" id="PRO_5046671295" description="Lysozyme inhibitor LprI-like N-terminal domain-containing protein" evidence="1">
    <location>
        <begin position="18"/>
        <end position="141"/>
    </location>
</feature>
<dbReference type="PANTHER" id="PTHR39176:SF1">
    <property type="entry name" value="PERIPLASMIC PROTEIN"/>
    <property type="match status" value="1"/>
</dbReference>
<dbReference type="EMBL" id="APND01000002">
    <property type="protein sequence ID" value="MES1929218.1"/>
    <property type="molecule type" value="Genomic_DNA"/>
</dbReference>
<evidence type="ECO:0000313" key="4">
    <source>
        <dbReference type="Proteomes" id="UP001460888"/>
    </source>
</evidence>
<dbReference type="PANTHER" id="PTHR39176">
    <property type="entry name" value="PERIPLASMIC PROTEIN-RELATED"/>
    <property type="match status" value="1"/>
</dbReference>